<feature type="region of interest" description="Disordered" evidence="10">
    <location>
        <begin position="1"/>
        <end position="29"/>
    </location>
</feature>
<keyword evidence="7 8" id="KW-0998">Cell outer membrane</keyword>
<evidence type="ECO:0000313" key="13">
    <source>
        <dbReference type="EMBL" id="RPE09607.1"/>
    </source>
</evidence>
<dbReference type="Pfam" id="PF00593">
    <property type="entry name" value="TonB_dep_Rec_b-barrel"/>
    <property type="match status" value="1"/>
</dbReference>
<feature type="compositionally biased region" description="Basic and acidic residues" evidence="10">
    <location>
        <begin position="8"/>
        <end position="29"/>
    </location>
</feature>
<dbReference type="Proteomes" id="UP000278351">
    <property type="component" value="Unassembled WGS sequence"/>
</dbReference>
<accession>A0A3N4PZZ9</accession>
<evidence type="ECO:0000259" key="11">
    <source>
        <dbReference type="Pfam" id="PF00593"/>
    </source>
</evidence>
<evidence type="ECO:0000256" key="9">
    <source>
        <dbReference type="RuleBase" id="RU003357"/>
    </source>
</evidence>
<keyword evidence="3 8" id="KW-1134">Transmembrane beta strand</keyword>
<dbReference type="InterPro" id="IPR008969">
    <property type="entry name" value="CarboxyPept-like_regulatory"/>
</dbReference>
<dbReference type="PANTHER" id="PTHR30069:SF42">
    <property type="entry name" value="FERRIC AEROBACTIN RECEPTOR"/>
    <property type="match status" value="1"/>
</dbReference>
<keyword evidence="2 8" id="KW-0813">Transport</keyword>
<dbReference type="Gene3D" id="2.60.40.1120">
    <property type="entry name" value="Carboxypeptidase-like, regulatory domain"/>
    <property type="match status" value="1"/>
</dbReference>
<evidence type="ECO:0000256" key="7">
    <source>
        <dbReference type="ARBA" id="ARBA00023237"/>
    </source>
</evidence>
<dbReference type="Gene3D" id="2.170.130.10">
    <property type="entry name" value="TonB-dependent receptor, plug domain"/>
    <property type="match status" value="1"/>
</dbReference>
<dbReference type="GO" id="GO:0015344">
    <property type="term" value="F:siderophore uptake transmembrane transporter activity"/>
    <property type="evidence" value="ECO:0007669"/>
    <property type="project" value="TreeGrafter"/>
</dbReference>
<keyword evidence="14" id="KW-1185">Reference proteome</keyword>
<dbReference type="CDD" id="cd01347">
    <property type="entry name" value="ligand_gated_channel"/>
    <property type="match status" value="1"/>
</dbReference>
<evidence type="ECO:0000256" key="8">
    <source>
        <dbReference type="PROSITE-ProRule" id="PRU01360"/>
    </source>
</evidence>
<dbReference type="Pfam" id="PF13715">
    <property type="entry name" value="CarbopepD_reg_2"/>
    <property type="match status" value="1"/>
</dbReference>
<dbReference type="InterPro" id="IPR012910">
    <property type="entry name" value="Plug_dom"/>
</dbReference>
<comment type="subcellular location">
    <subcellularLocation>
        <location evidence="1 8">Cell outer membrane</location>
        <topology evidence="1 8">Multi-pass membrane protein</topology>
    </subcellularLocation>
</comment>
<keyword evidence="4 8" id="KW-0812">Transmembrane</keyword>
<dbReference type="Pfam" id="PF07715">
    <property type="entry name" value="Plug"/>
    <property type="match status" value="1"/>
</dbReference>
<dbReference type="EMBL" id="RPDH01000002">
    <property type="protein sequence ID" value="RPE09607.1"/>
    <property type="molecule type" value="Genomic_DNA"/>
</dbReference>
<dbReference type="InterPro" id="IPR000531">
    <property type="entry name" value="Beta-barrel_TonB"/>
</dbReference>
<organism evidence="13 14">
    <name type="scientific">Chitinophaga lutea</name>
    <dbReference type="NCBI Taxonomy" id="2488634"/>
    <lineage>
        <taxon>Bacteria</taxon>
        <taxon>Pseudomonadati</taxon>
        <taxon>Bacteroidota</taxon>
        <taxon>Chitinophagia</taxon>
        <taxon>Chitinophagales</taxon>
        <taxon>Chitinophagaceae</taxon>
        <taxon>Chitinophaga</taxon>
    </lineage>
</organism>
<dbReference type="InterPro" id="IPR037066">
    <property type="entry name" value="Plug_dom_sf"/>
</dbReference>
<evidence type="ECO:0000259" key="12">
    <source>
        <dbReference type="Pfam" id="PF07715"/>
    </source>
</evidence>
<dbReference type="SUPFAM" id="SSF56935">
    <property type="entry name" value="Porins"/>
    <property type="match status" value="1"/>
</dbReference>
<evidence type="ECO:0000256" key="10">
    <source>
        <dbReference type="SAM" id="MobiDB-lite"/>
    </source>
</evidence>
<evidence type="ECO:0000256" key="3">
    <source>
        <dbReference type="ARBA" id="ARBA00022452"/>
    </source>
</evidence>
<dbReference type="PANTHER" id="PTHR30069">
    <property type="entry name" value="TONB-DEPENDENT OUTER MEMBRANE RECEPTOR"/>
    <property type="match status" value="1"/>
</dbReference>
<evidence type="ECO:0000256" key="1">
    <source>
        <dbReference type="ARBA" id="ARBA00004571"/>
    </source>
</evidence>
<dbReference type="InterPro" id="IPR039426">
    <property type="entry name" value="TonB-dep_rcpt-like"/>
</dbReference>
<evidence type="ECO:0000256" key="6">
    <source>
        <dbReference type="ARBA" id="ARBA00023136"/>
    </source>
</evidence>
<keyword evidence="6 8" id="KW-0472">Membrane</keyword>
<dbReference type="GO" id="GO:0044718">
    <property type="term" value="P:siderophore transmembrane transport"/>
    <property type="evidence" value="ECO:0007669"/>
    <property type="project" value="TreeGrafter"/>
</dbReference>
<protein>
    <submittedName>
        <fullName evidence="13">Ferric aerobactin receptor</fullName>
    </submittedName>
</protein>
<feature type="domain" description="TonB-dependent receptor-like beta-barrel" evidence="11">
    <location>
        <begin position="357"/>
        <end position="790"/>
    </location>
</feature>
<proteinExistence type="inferred from homology"/>
<comment type="similarity">
    <text evidence="8 9">Belongs to the TonB-dependent receptor family.</text>
</comment>
<gene>
    <name evidence="13" type="ORF">EGT74_21760</name>
</gene>
<feature type="domain" description="TonB-dependent receptor plug" evidence="12">
    <location>
        <begin position="162"/>
        <end position="265"/>
    </location>
</feature>
<dbReference type="SUPFAM" id="SSF49464">
    <property type="entry name" value="Carboxypeptidase regulatory domain-like"/>
    <property type="match status" value="1"/>
</dbReference>
<evidence type="ECO:0000256" key="4">
    <source>
        <dbReference type="ARBA" id="ARBA00022692"/>
    </source>
</evidence>
<evidence type="ECO:0000256" key="2">
    <source>
        <dbReference type="ARBA" id="ARBA00022448"/>
    </source>
</evidence>
<dbReference type="Gene3D" id="2.40.170.20">
    <property type="entry name" value="TonB-dependent receptor, beta-barrel domain"/>
    <property type="match status" value="1"/>
</dbReference>
<keyword evidence="5 9" id="KW-0798">TonB box</keyword>
<dbReference type="PROSITE" id="PS52016">
    <property type="entry name" value="TONB_DEPENDENT_REC_3"/>
    <property type="match status" value="1"/>
</dbReference>
<evidence type="ECO:0000313" key="14">
    <source>
        <dbReference type="Proteomes" id="UP000278351"/>
    </source>
</evidence>
<keyword evidence="13" id="KW-0675">Receptor</keyword>
<dbReference type="GO" id="GO:0009279">
    <property type="term" value="C:cell outer membrane"/>
    <property type="evidence" value="ECO:0007669"/>
    <property type="project" value="UniProtKB-SubCell"/>
</dbReference>
<name>A0A3N4PZZ9_9BACT</name>
<evidence type="ECO:0000256" key="5">
    <source>
        <dbReference type="ARBA" id="ARBA00023077"/>
    </source>
</evidence>
<comment type="caution">
    <text evidence="13">The sequence shown here is derived from an EMBL/GenBank/DDBJ whole genome shotgun (WGS) entry which is preliminary data.</text>
</comment>
<dbReference type="InterPro" id="IPR036942">
    <property type="entry name" value="Beta-barrel_TonB_sf"/>
</dbReference>
<reference evidence="13 14" key="1">
    <citation type="submission" date="2018-11" db="EMBL/GenBank/DDBJ databases">
        <title>Chitinophaga lutea sp.nov., isolate from arsenic contaminated soil.</title>
        <authorList>
            <person name="Zong Y."/>
        </authorList>
    </citation>
    <scope>NUCLEOTIDE SEQUENCE [LARGE SCALE GENOMIC DNA]</scope>
    <source>
        <strain evidence="13 14">ZY74</strain>
    </source>
</reference>
<sequence>MEYVRPMSEYRSRRPFHPERPKNSRIDKQRPSPCPYLCATFPFNDYMRAILTIALLAFSGLGVQAQEGVIRGVVRSDNGQPAAFTNVSIPALKKGTVATANGRYLLAAPQGTHTLRFSGVGVKAVEKEVTIGADTTVLDVDVSASSDLKEVIVSASRRQETLDEVPSSVTIVGPRDLAVQKGISNNVSDILANTVPGLGFSGNQTGNTGQTLRGRNLLVMIDGIPQSTPLRNGGRDIRTIDPSAIERVEVIKGATAIYGNGADGGLINYITKKGDKTKGLSGETTLGANTQLKSAQHTGGFAVGQLLSGAYKKWDFVVSGHYEQTGVYKDAKGGVLSPDYGLGETQLWNGFAKVGYDINDRNRLELMYNFFGSQQRSDYIQKPGKYGDSASTGIPGKRLGEPEGTPFNHNASLHYSSEGFIGGTDLDVNLYMQRFHTTYSWSPTFEHGGQSEITSKKQGLRINLNSPIRLGRHYDMQLVYGLDFMNDITAQNLTDGRVWVPEMDMKNYAPYAQLKTTFYKHLVLKAGARFENINIGVPDYTTIKTQNRVTGAFTEGGVAVTGGTLRYNALVYNAGLRYNQFRWFKPFISYSQSFSIMEIGRALRTAKQNTVALLKTKAVIAHNYEAGFSSTLGPVDIEASYYISTSDLGSSFVEKGGVFEIARSPERVHGFEIAADARLLQNLHAGGSYSYTEGKRDVNDNGKFSDGADVYLGGDRIAAPKATAYIRYSPLPQWSVRLQMLHAGSRKRFAPVNGIYPYGTGPVNSFSTFSLFSTLQLDTHSSLALGIDNLFNKDYYTVASQWDGRNENYIKGNGARLSLSYTYKF</sequence>
<dbReference type="AlphaFoldDB" id="A0A3N4PZZ9"/>